<dbReference type="Pfam" id="PF00582">
    <property type="entry name" value="Usp"/>
    <property type="match status" value="1"/>
</dbReference>
<dbReference type="EMBL" id="JADWDC010000028">
    <property type="protein sequence ID" value="MCC0177763.1"/>
    <property type="molecule type" value="Genomic_DNA"/>
</dbReference>
<gene>
    <name evidence="3" type="ORF">I4641_12310</name>
</gene>
<dbReference type="SUPFAM" id="SSF52402">
    <property type="entry name" value="Adenine nucleotide alpha hydrolases-like"/>
    <property type="match status" value="1"/>
</dbReference>
<dbReference type="InterPro" id="IPR006015">
    <property type="entry name" value="Universal_stress_UspA"/>
</dbReference>
<dbReference type="Gene3D" id="3.40.50.620">
    <property type="entry name" value="HUPs"/>
    <property type="match status" value="1"/>
</dbReference>
<evidence type="ECO:0000256" key="1">
    <source>
        <dbReference type="ARBA" id="ARBA00008791"/>
    </source>
</evidence>
<accession>A0A964FHT1</accession>
<dbReference type="InterPro" id="IPR014729">
    <property type="entry name" value="Rossmann-like_a/b/a_fold"/>
</dbReference>
<keyword evidence="4" id="KW-1185">Reference proteome</keyword>
<comment type="similarity">
    <text evidence="1">Belongs to the universal stress protein A family.</text>
</comment>
<dbReference type="RefSeq" id="WP_229640828.1">
    <property type="nucleotide sequence ID" value="NZ_JADWDC010000028.1"/>
</dbReference>
<evidence type="ECO:0000313" key="3">
    <source>
        <dbReference type="EMBL" id="MCC0177763.1"/>
    </source>
</evidence>
<dbReference type="PANTHER" id="PTHR46268:SF8">
    <property type="entry name" value="UNIVERSAL STRESS PROTEIN SLL1388"/>
    <property type="match status" value="1"/>
</dbReference>
<sequence length="173" mass="19380">MFKKILVALDRSLEAAAVFDFALSIAQPEISEILLVHFVDWQMQDVSPWVGIGTLYDVDMSGESYDWGRKRLKEEVDTVNDWLKILVRKADKFGVDCKHECHIGNCNLGIGDRAKDWGADVLVIGRRDHKNISEILLGSVSNYVIHHAPCSILVVQGSKTSETVELEDAVEVQ</sequence>
<evidence type="ECO:0000313" key="4">
    <source>
        <dbReference type="Proteomes" id="UP000729733"/>
    </source>
</evidence>
<comment type="caution">
    <text evidence="3">The sequence shown here is derived from an EMBL/GenBank/DDBJ whole genome shotgun (WGS) entry which is preliminary data.</text>
</comment>
<feature type="domain" description="UspA" evidence="2">
    <location>
        <begin position="1"/>
        <end position="155"/>
    </location>
</feature>
<reference evidence="3" key="1">
    <citation type="journal article" date="2021" name="Antonie Van Leeuwenhoek">
        <title>Draft genome and description of Waterburya agarophytonicola gen. nov. sp. nov. (Pleurocapsales, Cyanobacteria): a seaweed symbiont.</title>
        <authorList>
            <person name="Bonthond G."/>
            <person name="Shalygin S."/>
            <person name="Bayer T."/>
            <person name="Weinberger F."/>
        </authorList>
    </citation>
    <scope>NUCLEOTIDE SEQUENCE</scope>
    <source>
        <strain evidence="3">KI4</strain>
    </source>
</reference>
<dbReference type="InterPro" id="IPR006016">
    <property type="entry name" value="UspA"/>
</dbReference>
<organism evidence="3 4">
    <name type="scientific">Waterburya agarophytonicola KI4</name>
    <dbReference type="NCBI Taxonomy" id="2874699"/>
    <lineage>
        <taxon>Bacteria</taxon>
        <taxon>Bacillati</taxon>
        <taxon>Cyanobacteriota</taxon>
        <taxon>Cyanophyceae</taxon>
        <taxon>Pleurocapsales</taxon>
        <taxon>Hyellaceae</taxon>
        <taxon>Waterburya</taxon>
        <taxon>Waterburya agarophytonicola</taxon>
    </lineage>
</organism>
<protein>
    <submittedName>
        <fullName evidence="3">Universal stress protein</fullName>
    </submittedName>
</protein>
<dbReference type="PANTHER" id="PTHR46268">
    <property type="entry name" value="STRESS RESPONSE PROTEIN NHAX"/>
    <property type="match status" value="1"/>
</dbReference>
<name>A0A964FHT1_9CYAN</name>
<evidence type="ECO:0000259" key="2">
    <source>
        <dbReference type="Pfam" id="PF00582"/>
    </source>
</evidence>
<dbReference type="Proteomes" id="UP000729733">
    <property type="component" value="Unassembled WGS sequence"/>
</dbReference>
<proteinExistence type="inferred from homology"/>
<dbReference type="PRINTS" id="PR01438">
    <property type="entry name" value="UNVRSLSTRESS"/>
</dbReference>
<dbReference type="AlphaFoldDB" id="A0A964FHT1"/>
<dbReference type="CDD" id="cd00293">
    <property type="entry name" value="USP-like"/>
    <property type="match status" value="1"/>
</dbReference>